<feature type="domain" description="AB hydrolase-1" evidence="1">
    <location>
        <begin position="40"/>
        <end position="148"/>
    </location>
</feature>
<evidence type="ECO:0000313" key="2">
    <source>
        <dbReference type="EMBL" id="RIV25614.1"/>
    </source>
</evidence>
<name>A0A418MFN5_9BACT</name>
<dbReference type="InterPro" id="IPR000073">
    <property type="entry name" value="AB_hydrolase_1"/>
</dbReference>
<organism evidence="2 3">
    <name type="scientific">Fibrisoma montanum</name>
    <dbReference type="NCBI Taxonomy" id="2305895"/>
    <lineage>
        <taxon>Bacteria</taxon>
        <taxon>Pseudomonadati</taxon>
        <taxon>Bacteroidota</taxon>
        <taxon>Cytophagia</taxon>
        <taxon>Cytophagales</taxon>
        <taxon>Spirosomataceae</taxon>
        <taxon>Fibrisoma</taxon>
    </lineage>
</organism>
<dbReference type="PANTHER" id="PTHR43798">
    <property type="entry name" value="MONOACYLGLYCEROL LIPASE"/>
    <property type="match status" value="1"/>
</dbReference>
<keyword evidence="3" id="KW-1185">Reference proteome</keyword>
<evidence type="ECO:0000259" key="1">
    <source>
        <dbReference type="Pfam" id="PF00561"/>
    </source>
</evidence>
<proteinExistence type="predicted"/>
<dbReference type="PRINTS" id="PR00412">
    <property type="entry name" value="EPOXHYDRLASE"/>
</dbReference>
<dbReference type="Pfam" id="PF00561">
    <property type="entry name" value="Abhydrolase_1"/>
    <property type="match status" value="1"/>
</dbReference>
<evidence type="ECO:0000313" key="3">
    <source>
        <dbReference type="Proteomes" id="UP000283523"/>
    </source>
</evidence>
<dbReference type="Proteomes" id="UP000283523">
    <property type="component" value="Unassembled WGS sequence"/>
</dbReference>
<gene>
    <name evidence="2" type="ORF">DYU11_07555</name>
</gene>
<dbReference type="InterPro" id="IPR050266">
    <property type="entry name" value="AB_hydrolase_sf"/>
</dbReference>
<dbReference type="InterPro" id="IPR029058">
    <property type="entry name" value="AB_hydrolase_fold"/>
</dbReference>
<reference evidence="2 3" key="1">
    <citation type="submission" date="2018-08" db="EMBL/GenBank/DDBJ databases">
        <title>Fibrisoma montanum sp. nov., isolated from Danxia mountain soil.</title>
        <authorList>
            <person name="Huang Y."/>
        </authorList>
    </citation>
    <scope>NUCLEOTIDE SEQUENCE [LARGE SCALE GENOMIC DNA]</scope>
    <source>
        <strain evidence="2 3">HYT19</strain>
    </source>
</reference>
<dbReference type="GO" id="GO:0016020">
    <property type="term" value="C:membrane"/>
    <property type="evidence" value="ECO:0007669"/>
    <property type="project" value="TreeGrafter"/>
</dbReference>
<dbReference type="AlphaFoldDB" id="A0A418MFN5"/>
<dbReference type="Gene3D" id="3.40.50.1820">
    <property type="entry name" value="alpha/beta hydrolase"/>
    <property type="match status" value="1"/>
</dbReference>
<dbReference type="SUPFAM" id="SSF53474">
    <property type="entry name" value="alpha/beta-Hydrolases"/>
    <property type="match status" value="1"/>
</dbReference>
<dbReference type="EMBL" id="QXED01000002">
    <property type="protein sequence ID" value="RIV25614.1"/>
    <property type="molecule type" value="Genomic_DNA"/>
</dbReference>
<dbReference type="GO" id="GO:0016787">
    <property type="term" value="F:hydrolase activity"/>
    <property type="evidence" value="ECO:0007669"/>
    <property type="project" value="UniProtKB-KW"/>
</dbReference>
<comment type="caution">
    <text evidence="2">The sequence shown here is derived from an EMBL/GenBank/DDBJ whole genome shotgun (WGS) entry which is preliminary data.</text>
</comment>
<dbReference type="InterPro" id="IPR000639">
    <property type="entry name" value="Epox_hydrolase-like"/>
</dbReference>
<dbReference type="PRINTS" id="PR00111">
    <property type="entry name" value="ABHYDROLASE"/>
</dbReference>
<sequence length="269" mass="30212">MTEREVRAHYAGRSVKPRFHTLETDSTKLFVASIGADTLPPLLLIHGAPGAWYGYLRMLDDSLLQQRYHILSIERPGYGKSRKRRRAVTSINQQAACISQALSLNCSRKPAVVLGRSYGAPIAARLATLHPDRVGHLYLVSAAIDPDKEKFFWFSGWGRMPFVKLFLPRSLNIATAEKYSHAAELRQLLPCWTQLCMPVTVMQGGKDWIIDPGNFDFARRVLANTDARFIYLPDAGHVITSSHHDLVEELLLNTADSLYQQSALSARRP</sequence>
<dbReference type="OrthoDB" id="1224630at2"/>
<keyword evidence="2" id="KW-0378">Hydrolase</keyword>
<dbReference type="PANTHER" id="PTHR43798:SF33">
    <property type="entry name" value="HYDROLASE, PUTATIVE (AFU_ORTHOLOGUE AFUA_2G14860)-RELATED"/>
    <property type="match status" value="1"/>
</dbReference>
<accession>A0A418MFN5</accession>
<protein>
    <submittedName>
        <fullName evidence="2">Alpha/beta hydrolase</fullName>
    </submittedName>
</protein>